<protein>
    <recommendedName>
        <fullName evidence="2">non-specific serine/threonine protein kinase</fullName>
        <ecNumber evidence="2">2.7.11.1</ecNumber>
    </recommendedName>
</protein>
<evidence type="ECO:0000256" key="6">
    <source>
        <dbReference type="ARBA" id="ARBA00022741"/>
    </source>
</evidence>
<evidence type="ECO:0000259" key="10">
    <source>
        <dbReference type="PROSITE" id="PS50011"/>
    </source>
</evidence>
<keyword evidence="7 12" id="KW-0418">Kinase</keyword>
<feature type="domain" description="Protein kinase" evidence="10">
    <location>
        <begin position="113"/>
        <end position="430"/>
    </location>
</feature>
<keyword evidence="8" id="KW-0067">ATP-binding</keyword>
<evidence type="ECO:0000256" key="4">
    <source>
        <dbReference type="ARBA" id="ARBA00022553"/>
    </source>
</evidence>
<dbReference type="Gene3D" id="1.10.510.10">
    <property type="entry name" value="Transferase(Phosphotransferase) domain 1"/>
    <property type="match status" value="1"/>
</dbReference>
<dbReference type="PROSITE" id="PS50003">
    <property type="entry name" value="PH_DOMAIN"/>
    <property type="match status" value="1"/>
</dbReference>
<feature type="domain" description="AGC-kinase C-terminal" evidence="11">
    <location>
        <begin position="431"/>
        <end position="502"/>
    </location>
</feature>
<dbReference type="SUPFAM" id="SSF50729">
    <property type="entry name" value="PH domain-like"/>
    <property type="match status" value="1"/>
</dbReference>
<dbReference type="SUPFAM" id="SSF56112">
    <property type="entry name" value="Protein kinase-like (PK-like)"/>
    <property type="match status" value="1"/>
</dbReference>
<dbReference type="PANTHER" id="PTHR24351">
    <property type="entry name" value="RIBOSOMAL PROTEIN S6 KINASE"/>
    <property type="match status" value="1"/>
</dbReference>
<reference evidence="12 13" key="1">
    <citation type="submission" date="2024-04" db="EMBL/GenBank/DDBJ databases">
        <title>Tritrichomonas musculus Genome.</title>
        <authorList>
            <person name="Alves-Ferreira E."/>
            <person name="Grigg M."/>
            <person name="Lorenzi H."/>
            <person name="Galac M."/>
        </authorList>
    </citation>
    <scope>NUCLEOTIDE SEQUENCE [LARGE SCALE GENOMIC DNA]</scope>
    <source>
        <strain evidence="12 13">EAF2021</strain>
    </source>
</reference>
<evidence type="ECO:0000256" key="2">
    <source>
        <dbReference type="ARBA" id="ARBA00012513"/>
    </source>
</evidence>
<organism evidence="12 13">
    <name type="scientific">Tritrichomonas musculus</name>
    <dbReference type="NCBI Taxonomy" id="1915356"/>
    <lineage>
        <taxon>Eukaryota</taxon>
        <taxon>Metamonada</taxon>
        <taxon>Parabasalia</taxon>
        <taxon>Tritrichomonadida</taxon>
        <taxon>Tritrichomonadidae</taxon>
        <taxon>Tritrichomonas</taxon>
    </lineage>
</organism>
<dbReference type="EC" id="2.7.11.1" evidence="2"/>
<evidence type="ECO:0000259" key="9">
    <source>
        <dbReference type="PROSITE" id="PS50003"/>
    </source>
</evidence>
<comment type="caution">
    <text evidence="12">The sequence shown here is derived from an EMBL/GenBank/DDBJ whole genome shotgun (WGS) entry which is preliminary data.</text>
</comment>
<dbReference type="Gene3D" id="2.30.29.30">
    <property type="entry name" value="Pleckstrin-homology domain (PH domain)/Phosphotyrosine-binding domain (PTB)"/>
    <property type="match status" value="1"/>
</dbReference>
<proteinExistence type="inferred from homology"/>
<evidence type="ECO:0000256" key="1">
    <source>
        <dbReference type="ARBA" id="ARBA00006935"/>
    </source>
</evidence>
<dbReference type="InterPro" id="IPR001849">
    <property type="entry name" value="PH_domain"/>
</dbReference>
<dbReference type="InterPro" id="IPR011009">
    <property type="entry name" value="Kinase-like_dom_sf"/>
</dbReference>
<dbReference type="InterPro" id="IPR000961">
    <property type="entry name" value="AGC-kinase_C"/>
</dbReference>
<dbReference type="Proteomes" id="UP001470230">
    <property type="component" value="Unassembled WGS sequence"/>
</dbReference>
<dbReference type="InterPro" id="IPR045270">
    <property type="entry name" value="STKc_AGC"/>
</dbReference>
<evidence type="ECO:0000256" key="7">
    <source>
        <dbReference type="ARBA" id="ARBA00022777"/>
    </source>
</evidence>
<dbReference type="SMART" id="SM00233">
    <property type="entry name" value="PH"/>
    <property type="match status" value="1"/>
</dbReference>
<keyword evidence="3" id="KW-0723">Serine/threonine-protein kinase</keyword>
<keyword evidence="5" id="KW-0808">Transferase</keyword>
<comment type="similarity">
    <text evidence="1">Belongs to the protein kinase superfamily. AGC Ser/Thr protein kinase family. RAC subfamily.</text>
</comment>
<dbReference type="InterPro" id="IPR008271">
    <property type="entry name" value="Ser/Thr_kinase_AS"/>
</dbReference>
<dbReference type="InterPro" id="IPR011993">
    <property type="entry name" value="PH-like_dom_sf"/>
</dbReference>
<evidence type="ECO:0000313" key="13">
    <source>
        <dbReference type="Proteomes" id="UP001470230"/>
    </source>
</evidence>
<dbReference type="InterPro" id="IPR017892">
    <property type="entry name" value="Pkinase_C"/>
</dbReference>
<accession>A0ABR2H2C5</accession>
<dbReference type="SMART" id="SM00133">
    <property type="entry name" value="S_TK_X"/>
    <property type="match status" value="1"/>
</dbReference>
<evidence type="ECO:0000256" key="8">
    <source>
        <dbReference type="ARBA" id="ARBA00022840"/>
    </source>
</evidence>
<evidence type="ECO:0000256" key="3">
    <source>
        <dbReference type="ARBA" id="ARBA00022527"/>
    </source>
</evidence>
<dbReference type="PROSITE" id="PS50011">
    <property type="entry name" value="PROTEIN_KINASE_DOM"/>
    <property type="match status" value="1"/>
</dbReference>
<gene>
    <name evidence="12" type="ORF">M9Y10_030916</name>
</gene>
<feature type="domain" description="PH" evidence="9">
    <location>
        <begin position="9"/>
        <end position="102"/>
    </location>
</feature>
<name>A0ABR2H2C5_9EUKA</name>
<dbReference type="CDD" id="cd05123">
    <property type="entry name" value="STKc_AGC"/>
    <property type="match status" value="1"/>
</dbReference>
<dbReference type="PROSITE" id="PS51285">
    <property type="entry name" value="AGC_KINASE_CTER"/>
    <property type="match status" value="1"/>
</dbReference>
<dbReference type="Pfam" id="PF00069">
    <property type="entry name" value="Pkinase"/>
    <property type="match status" value="1"/>
</dbReference>
<dbReference type="InterPro" id="IPR000719">
    <property type="entry name" value="Prot_kinase_dom"/>
</dbReference>
<dbReference type="Gene3D" id="3.30.200.20">
    <property type="entry name" value="Phosphorylase Kinase, domain 1"/>
    <property type="match status" value="1"/>
</dbReference>
<dbReference type="EMBL" id="JAPFFF010000047">
    <property type="protein sequence ID" value="KAK8840355.1"/>
    <property type="molecule type" value="Genomic_DNA"/>
</dbReference>
<dbReference type="GO" id="GO:0016301">
    <property type="term" value="F:kinase activity"/>
    <property type="evidence" value="ECO:0007669"/>
    <property type="project" value="UniProtKB-KW"/>
</dbReference>
<dbReference type="PROSITE" id="PS00108">
    <property type="entry name" value="PROTEIN_KINASE_ST"/>
    <property type="match status" value="1"/>
</dbReference>
<keyword evidence="4" id="KW-0597">Phosphoprotein</keyword>
<keyword evidence="6" id="KW-0547">Nucleotide-binding</keyword>
<dbReference type="SMART" id="SM00220">
    <property type="entry name" value="S_TKc"/>
    <property type="match status" value="1"/>
</dbReference>
<evidence type="ECO:0000259" key="11">
    <source>
        <dbReference type="PROSITE" id="PS51285"/>
    </source>
</evidence>
<dbReference type="Pfam" id="PF00169">
    <property type="entry name" value="PH"/>
    <property type="match status" value="1"/>
</dbReference>
<evidence type="ECO:0000256" key="5">
    <source>
        <dbReference type="ARBA" id="ARBA00022679"/>
    </source>
</evidence>
<dbReference type="Pfam" id="PF00433">
    <property type="entry name" value="Pkinase_C"/>
    <property type="match status" value="1"/>
</dbReference>
<keyword evidence="13" id="KW-1185">Reference proteome</keyword>
<sequence length="502" mass="57854">MESSQNTIFNTHEGWCTKQGHIFKTWKRRWFVLNGSNISYFTSPGGKLKGSFSLNNSHVQLDKESNKPNSFTISIPNKKYHIVTDTEEDASSWINAIMISNGQKPKKIGINDFEILKVLGRGSLGKVQLVRHIKTKKLYALKSMSKAKLEQINLVFQTLIEKNALLSAHHPFIVSAKYTFQTSTKVFMALDYVPGGELLKQLENEGKNNESNEEYTSESQDEDNSSIIINNNISIGHCLPIKQFDDENYGGFTLKRSRIYAAEIALAIRYLHSIGYIHRDLKPSNILFDRDGYIKLTDFGFVKEKMFDCFAKTSTFCGTPLYAAPEIILGKKYGRSVDWWSFGIIVYEMIFNCTPFVSNKLDDLYRLIAHKDFTFPSKFDIEGQNSLKNEKAKKVIPYVVYDFLKKILQKHPHQRLGSYDEDEIFNHPFFDGINWIDLLKKKIQMEWKPNLKDENDVSFFDDHFTRENPMISVDDPLYVSRETNEAFSNFTFADNEGVLTHS</sequence>
<evidence type="ECO:0000313" key="12">
    <source>
        <dbReference type="EMBL" id="KAK8840355.1"/>
    </source>
</evidence>